<dbReference type="RefSeq" id="WP_171218046.1">
    <property type="nucleotide sequence ID" value="NZ_JABEPP010000002.1"/>
</dbReference>
<keyword evidence="7" id="KW-1185">Reference proteome</keyword>
<dbReference type="InterPro" id="IPR003333">
    <property type="entry name" value="CMAS"/>
</dbReference>
<sequence length="418" mass="47213">MVFDRLLAKALAAFVQRGSLEVTAETGEVHRAGDGTAPRVAVRLVGEGATRALVIDPELTLGELYMDGRLVIEEGTLMEFLQLLLQDSRAERSKLPIPTIAKLRSLAWRLAGRNDARLARANVAHHYDLSGRLYDLFLDRHRQYSCAYFEHEGQALDDAQRAKQRHIAAKLAIRPGDDVLEIGSGWGGLAMYLARYAGAERVRGITLSAEQLAASRRSAAEAGLSDRVAFEMEDYRATQGRFDRIVSVGMFEHVGPKDYGAYFEAAARLLAEDGVMLLHTIGRTGEPGYTNPWIRKYIFPGGHLPTLAEVMPAIERSGLMVTDIEVLRLHYAETLKAWRERFLARRDEALALYDERFCRMWEFYLALSEAAFRWEDVVVFQIQLAKRNDVLPITRDYIARNEEMLRRAEETRLQVAAE</sequence>
<dbReference type="GO" id="GO:0008168">
    <property type="term" value="F:methyltransferase activity"/>
    <property type="evidence" value="ECO:0007669"/>
    <property type="project" value="UniProtKB-KW"/>
</dbReference>
<dbReference type="InterPro" id="IPR029063">
    <property type="entry name" value="SAM-dependent_MTases_sf"/>
</dbReference>
<dbReference type="GO" id="GO:0032259">
    <property type="term" value="P:methylation"/>
    <property type="evidence" value="ECO:0007669"/>
    <property type="project" value="UniProtKB-KW"/>
</dbReference>
<evidence type="ECO:0000256" key="4">
    <source>
        <dbReference type="ARBA" id="ARBA00022691"/>
    </source>
</evidence>
<evidence type="ECO:0000256" key="5">
    <source>
        <dbReference type="ARBA" id="ARBA00023098"/>
    </source>
</evidence>
<gene>
    <name evidence="6" type="ORF">HJG44_09355</name>
</gene>
<dbReference type="CDD" id="cd02440">
    <property type="entry name" value="AdoMet_MTases"/>
    <property type="match status" value="1"/>
</dbReference>
<dbReference type="InterPro" id="IPR050723">
    <property type="entry name" value="CFA/CMAS"/>
</dbReference>
<comment type="similarity">
    <text evidence="1">Belongs to the CFA/CMAS family.</text>
</comment>
<organism evidence="6 7">
    <name type="scientific">Enterovirga aerilata</name>
    <dbReference type="NCBI Taxonomy" id="2730920"/>
    <lineage>
        <taxon>Bacteria</taxon>
        <taxon>Pseudomonadati</taxon>
        <taxon>Pseudomonadota</taxon>
        <taxon>Alphaproteobacteria</taxon>
        <taxon>Hyphomicrobiales</taxon>
        <taxon>Methylobacteriaceae</taxon>
        <taxon>Enterovirga</taxon>
    </lineage>
</organism>
<dbReference type="SUPFAM" id="SSF53335">
    <property type="entry name" value="S-adenosyl-L-methionine-dependent methyltransferases"/>
    <property type="match status" value="1"/>
</dbReference>
<dbReference type="Proteomes" id="UP000564885">
    <property type="component" value="Unassembled WGS sequence"/>
</dbReference>
<keyword evidence="3 6" id="KW-0808">Transferase</keyword>
<evidence type="ECO:0000313" key="7">
    <source>
        <dbReference type="Proteomes" id="UP000564885"/>
    </source>
</evidence>
<dbReference type="PIRSF" id="PIRSF003085">
    <property type="entry name" value="CMAS"/>
    <property type="match status" value="1"/>
</dbReference>
<evidence type="ECO:0000313" key="6">
    <source>
        <dbReference type="EMBL" id="NNM72588.1"/>
    </source>
</evidence>
<reference evidence="6 7" key="1">
    <citation type="submission" date="2020-04" db="EMBL/GenBank/DDBJ databases">
        <title>Enterovirga sp. isolate from soil.</title>
        <authorList>
            <person name="Chea S."/>
            <person name="Kim D.-U."/>
        </authorList>
    </citation>
    <scope>NUCLEOTIDE SEQUENCE [LARGE SCALE GENOMIC DNA]</scope>
    <source>
        <strain evidence="6 7">DB1703</strain>
    </source>
</reference>
<dbReference type="PANTHER" id="PTHR43667">
    <property type="entry name" value="CYCLOPROPANE-FATTY-ACYL-PHOSPHOLIPID SYNTHASE"/>
    <property type="match status" value="1"/>
</dbReference>
<comment type="caution">
    <text evidence="6">The sequence shown here is derived from an EMBL/GenBank/DDBJ whole genome shotgun (WGS) entry which is preliminary data.</text>
</comment>
<protein>
    <submittedName>
        <fullName evidence="6">Class I SAM-dependent methyltransferase</fullName>
    </submittedName>
</protein>
<dbReference type="PANTHER" id="PTHR43667:SF1">
    <property type="entry name" value="CYCLOPROPANE-FATTY-ACYL-PHOSPHOLIPID SYNTHASE"/>
    <property type="match status" value="1"/>
</dbReference>
<evidence type="ECO:0000256" key="3">
    <source>
        <dbReference type="ARBA" id="ARBA00022679"/>
    </source>
</evidence>
<keyword evidence="5" id="KW-0443">Lipid metabolism</keyword>
<name>A0A849I5C9_9HYPH</name>
<dbReference type="EMBL" id="JABEPP010000002">
    <property type="protein sequence ID" value="NNM72588.1"/>
    <property type="molecule type" value="Genomic_DNA"/>
</dbReference>
<dbReference type="GO" id="GO:0008610">
    <property type="term" value="P:lipid biosynthetic process"/>
    <property type="evidence" value="ECO:0007669"/>
    <property type="project" value="InterPro"/>
</dbReference>
<evidence type="ECO:0000256" key="1">
    <source>
        <dbReference type="ARBA" id="ARBA00010815"/>
    </source>
</evidence>
<dbReference type="Pfam" id="PF02353">
    <property type="entry name" value="CMAS"/>
    <property type="match status" value="1"/>
</dbReference>
<keyword evidence="2 6" id="KW-0489">Methyltransferase</keyword>
<proteinExistence type="inferred from homology"/>
<keyword evidence="4" id="KW-0949">S-adenosyl-L-methionine</keyword>
<accession>A0A849I5C9</accession>
<evidence type="ECO:0000256" key="2">
    <source>
        <dbReference type="ARBA" id="ARBA00022603"/>
    </source>
</evidence>
<dbReference type="AlphaFoldDB" id="A0A849I5C9"/>
<dbReference type="Gene3D" id="3.40.50.150">
    <property type="entry name" value="Vaccinia Virus protein VP39"/>
    <property type="match status" value="1"/>
</dbReference>